<dbReference type="EMBL" id="CAJVQC010096092">
    <property type="protein sequence ID" value="CAG8828786.1"/>
    <property type="molecule type" value="Genomic_DNA"/>
</dbReference>
<feature type="non-terminal residue" evidence="1">
    <location>
        <position position="1"/>
    </location>
</feature>
<feature type="non-terminal residue" evidence="1">
    <location>
        <position position="134"/>
    </location>
</feature>
<reference evidence="1" key="1">
    <citation type="submission" date="2021-06" db="EMBL/GenBank/DDBJ databases">
        <authorList>
            <person name="Kallberg Y."/>
            <person name="Tangrot J."/>
            <person name="Rosling A."/>
        </authorList>
    </citation>
    <scope>NUCLEOTIDE SEQUENCE</scope>
    <source>
        <strain evidence="1">MA461A</strain>
    </source>
</reference>
<evidence type="ECO:0000313" key="2">
    <source>
        <dbReference type="Proteomes" id="UP000789920"/>
    </source>
</evidence>
<dbReference type="Proteomes" id="UP000789920">
    <property type="component" value="Unassembled WGS sequence"/>
</dbReference>
<gene>
    <name evidence="1" type="ORF">RPERSI_LOCUS27334</name>
</gene>
<evidence type="ECO:0000313" key="1">
    <source>
        <dbReference type="EMBL" id="CAG8828786.1"/>
    </source>
</evidence>
<keyword evidence="2" id="KW-1185">Reference proteome</keyword>
<accession>A0ACA9S939</accession>
<sequence length="134" mass="14571">TGGSSTTTAKPEKEPTPSQPTASEPTKDQPTSSSPPSLATKKVEETIQQLDEISKDLDQHQTNSNPEANSPAFQKEQKCDSKQVEVFFGNDADESITGLHYKATRCPTCKKDKDITLYSAPTDNPKTNGKSKKE</sequence>
<protein>
    <submittedName>
        <fullName evidence="1">28162_t:CDS:1</fullName>
    </submittedName>
</protein>
<name>A0ACA9S939_9GLOM</name>
<comment type="caution">
    <text evidence="1">The sequence shown here is derived from an EMBL/GenBank/DDBJ whole genome shotgun (WGS) entry which is preliminary data.</text>
</comment>
<organism evidence="1 2">
    <name type="scientific">Racocetra persica</name>
    <dbReference type="NCBI Taxonomy" id="160502"/>
    <lineage>
        <taxon>Eukaryota</taxon>
        <taxon>Fungi</taxon>
        <taxon>Fungi incertae sedis</taxon>
        <taxon>Mucoromycota</taxon>
        <taxon>Glomeromycotina</taxon>
        <taxon>Glomeromycetes</taxon>
        <taxon>Diversisporales</taxon>
        <taxon>Gigasporaceae</taxon>
        <taxon>Racocetra</taxon>
    </lineage>
</organism>
<proteinExistence type="predicted"/>